<keyword evidence="4" id="KW-0963">Cytoplasm</keyword>
<keyword evidence="9" id="KW-1185">Reference proteome</keyword>
<dbReference type="PANTHER" id="PTHR10241">
    <property type="entry name" value="LETHAL 2 GIANT LARVAE PROTEIN"/>
    <property type="match status" value="1"/>
</dbReference>
<dbReference type="SUPFAM" id="SSF117289">
    <property type="entry name" value="Nucleoporin domain"/>
    <property type="match status" value="1"/>
</dbReference>
<name>A0A1R2B1R5_9CILI</name>
<dbReference type="GO" id="GO:0006893">
    <property type="term" value="P:Golgi to plasma membrane transport"/>
    <property type="evidence" value="ECO:0007669"/>
    <property type="project" value="TreeGrafter"/>
</dbReference>
<gene>
    <name evidence="8" type="ORF">SteCoe_31337</name>
</gene>
<protein>
    <recommendedName>
        <fullName evidence="7">V-SNARE coiled-coil homology domain-containing protein</fullName>
    </recommendedName>
</protein>
<evidence type="ECO:0000256" key="4">
    <source>
        <dbReference type="ARBA" id="ARBA00022490"/>
    </source>
</evidence>
<feature type="domain" description="V-SNARE coiled-coil homology" evidence="7">
    <location>
        <begin position="788"/>
        <end position="852"/>
    </location>
</feature>
<keyword evidence="6" id="KW-0175">Coiled coil</keyword>
<proteinExistence type="inferred from homology"/>
<evidence type="ECO:0000256" key="5">
    <source>
        <dbReference type="PROSITE-ProRule" id="PRU00221"/>
    </source>
</evidence>
<dbReference type="GO" id="GO:0045159">
    <property type="term" value="F:myosin II binding"/>
    <property type="evidence" value="ECO:0007669"/>
    <property type="project" value="TreeGrafter"/>
</dbReference>
<dbReference type="InterPro" id="IPR015943">
    <property type="entry name" value="WD40/YVTN_repeat-like_dom_sf"/>
</dbReference>
<dbReference type="CDD" id="cd15873">
    <property type="entry name" value="R-SNARE_STXBP5_6"/>
    <property type="match status" value="1"/>
</dbReference>
<comment type="caution">
    <text evidence="8">The sequence shown here is derived from an EMBL/GenBank/DDBJ whole genome shotgun (WGS) entry which is preliminary data.</text>
</comment>
<dbReference type="SUPFAM" id="SSF58038">
    <property type="entry name" value="SNARE fusion complex"/>
    <property type="match status" value="1"/>
</dbReference>
<dbReference type="GO" id="GO:0005096">
    <property type="term" value="F:GTPase activator activity"/>
    <property type="evidence" value="ECO:0007669"/>
    <property type="project" value="TreeGrafter"/>
</dbReference>
<dbReference type="OrthoDB" id="6427313at2759"/>
<evidence type="ECO:0000256" key="1">
    <source>
        <dbReference type="ARBA" id="ARBA00004496"/>
    </source>
</evidence>
<dbReference type="GO" id="GO:0006887">
    <property type="term" value="P:exocytosis"/>
    <property type="evidence" value="ECO:0007669"/>
    <property type="project" value="UniProtKB-KW"/>
</dbReference>
<dbReference type="PROSITE" id="PS50892">
    <property type="entry name" value="V_SNARE"/>
    <property type="match status" value="1"/>
</dbReference>
<dbReference type="SMART" id="SM00320">
    <property type="entry name" value="WD40"/>
    <property type="match status" value="5"/>
</dbReference>
<dbReference type="InterPro" id="IPR042855">
    <property type="entry name" value="V_SNARE_CC"/>
</dbReference>
<sequence length="853" mass="96363">MAFSGIKNLFGMKNDNEKREKAFENSEISEEFKYLRIMEIQHLGIPENITKSLSFDKYQGLLALGTMEGSLKIFGKEGIEVMLIGPDTNPIEQLEFITNKGILISYSSLNKYLTLWSIIDLKAEIIPISFRVSKMLYPLGCYMYLATEQGCLRVFNIEEKRLTSFELRSSVFNIENEPLIDMDFNPVATEKVALAYETKGIFVWDFKNTKVSCKIYNDHPIHCCKYSPDGMNIAVGTRDGCVMLWRVEKNPHAYKSFRPDSNASDLSVSAINTIYWLSSCMIVSGGMPFTSTNQITILTGQELNDSKQLELPSRVMPLQLLYTPLESSKETFIVLSQDGSLLTFKAPEGILNYINDLYGGIEVLCSQFYTVSNEGEELGNVIQCLANSERTKVLSGGEVSESSSDIYGLLVTGHLGGIVRFWSVSTVRIYNILNLSITSKSQISYFTNTIIDEISDMNPCKISCLEINLHKLVVGFDMGKIGVWEITSIKLALICVYEYHNVPVLYAKISNEFIVSGDLDGIITIYNFNNSSAHGVDLKSHCKKSEGKKQIVSVTCIVPILGIFYLCLSNGSLQILNPGTMQFLKPPKMERTDYKSEVPKKSEVAIVKILHTCVEPGFLVLCYEKAGYLYSINDMGIKGHQNWASPLISASVAYIRSEVFIYVLHLDNVISMLSFLGLKRVWKSQMPLPMHTVFKDFHMALDGHFILTTSTKQLIAGWITLQDEEFLPPKPCLFKVLPEENKNEKKKKSFLGIKFSSEVNFSSLFEKPSSKFAIEEHHYEDEEEEKVEAKTKMPQVSEAKNAIAQALQSVNERGDKIKTLDVKIREMSERSQKFAEMAAELSKKEKNKKWWQL</sequence>
<keyword evidence="3" id="KW-0268">Exocytosis</keyword>
<comment type="similarity">
    <text evidence="2">Belongs to the WD repeat L(2)GL family.</text>
</comment>
<dbReference type="GO" id="GO:0005886">
    <property type="term" value="C:plasma membrane"/>
    <property type="evidence" value="ECO:0007669"/>
    <property type="project" value="TreeGrafter"/>
</dbReference>
<dbReference type="Pfam" id="PF00400">
    <property type="entry name" value="WD40"/>
    <property type="match status" value="1"/>
</dbReference>
<evidence type="ECO:0000313" key="8">
    <source>
        <dbReference type="EMBL" id="OMJ70635.1"/>
    </source>
</evidence>
<reference evidence="8 9" key="1">
    <citation type="submission" date="2016-11" db="EMBL/GenBank/DDBJ databases">
        <title>The macronuclear genome of Stentor coeruleus: a giant cell with tiny introns.</title>
        <authorList>
            <person name="Slabodnick M."/>
            <person name="Ruby J.G."/>
            <person name="Reiff S.B."/>
            <person name="Swart E.C."/>
            <person name="Gosai S."/>
            <person name="Prabakaran S."/>
            <person name="Witkowska E."/>
            <person name="Larue G.E."/>
            <person name="Fisher S."/>
            <person name="Freeman R.M."/>
            <person name="Gunawardena J."/>
            <person name="Chu W."/>
            <person name="Stover N.A."/>
            <person name="Gregory B.D."/>
            <person name="Nowacki M."/>
            <person name="Derisi J."/>
            <person name="Roy S.W."/>
            <person name="Marshall W.F."/>
            <person name="Sood P."/>
        </authorList>
    </citation>
    <scope>NUCLEOTIDE SEQUENCE [LARGE SCALE GENOMIC DNA]</scope>
    <source>
        <strain evidence="8">WM001</strain>
    </source>
</reference>
<comment type="subcellular location">
    <subcellularLocation>
        <location evidence="1">Cytoplasm</location>
    </subcellularLocation>
</comment>
<dbReference type="Proteomes" id="UP000187209">
    <property type="component" value="Unassembled WGS sequence"/>
</dbReference>
<dbReference type="PROSITE" id="PS50082">
    <property type="entry name" value="WD_REPEATS_2"/>
    <property type="match status" value="1"/>
</dbReference>
<evidence type="ECO:0000256" key="6">
    <source>
        <dbReference type="PROSITE-ProRule" id="PRU00290"/>
    </source>
</evidence>
<dbReference type="SUPFAM" id="SSF50978">
    <property type="entry name" value="WD40 repeat-like"/>
    <property type="match status" value="2"/>
</dbReference>
<feature type="repeat" description="WD" evidence="5">
    <location>
        <begin position="221"/>
        <end position="255"/>
    </location>
</feature>
<dbReference type="InterPro" id="IPR001680">
    <property type="entry name" value="WD40_rpt"/>
</dbReference>
<dbReference type="InterPro" id="IPR036322">
    <property type="entry name" value="WD40_repeat_dom_sf"/>
</dbReference>
<evidence type="ECO:0000256" key="2">
    <source>
        <dbReference type="ARBA" id="ARBA00008070"/>
    </source>
</evidence>
<dbReference type="GO" id="GO:0005737">
    <property type="term" value="C:cytoplasm"/>
    <property type="evidence" value="ECO:0007669"/>
    <property type="project" value="UniProtKB-SubCell"/>
</dbReference>
<evidence type="ECO:0000259" key="7">
    <source>
        <dbReference type="PROSITE" id="PS50892"/>
    </source>
</evidence>
<dbReference type="AlphaFoldDB" id="A0A1R2B1R5"/>
<dbReference type="EMBL" id="MPUH01001068">
    <property type="protein sequence ID" value="OMJ70635.1"/>
    <property type="molecule type" value="Genomic_DNA"/>
</dbReference>
<dbReference type="GO" id="GO:0019905">
    <property type="term" value="F:syntaxin binding"/>
    <property type="evidence" value="ECO:0007669"/>
    <property type="project" value="TreeGrafter"/>
</dbReference>
<dbReference type="Gene3D" id="1.20.5.110">
    <property type="match status" value="1"/>
</dbReference>
<evidence type="ECO:0000313" key="9">
    <source>
        <dbReference type="Proteomes" id="UP000187209"/>
    </source>
</evidence>
<keyword evidence="5" id="KW-0853">WD repeat</keyword>
<dbReference type="Gene3D" id="2.130.10.10">
    <property type="entry name" value="YVTN repeat-like/Quinoprotein amine dehydrogenase"/>
    <property type="match status" value="2"/>
</dbReference>
<dbReference type="PANTHER" id="PTHR10241:SF25">
    <property type="entry name" value="TOMOSYN, ISOFORM C"/>
    <property type="match status" value="1"/>
</dbReference>
<evidence type="ECO:0000256" key="3">
    <source>
        <dbReference type="ARBA" id="ARBA00022483"/>
    </source>
</evidence>
<organism evidence="8 9">
    <name type="scientific">Stentor coeruleus</name>
    <dbReference type="NCBI Taxonomy" id="5963"/>
    <lineage>
        <taxon>Eukaryota</taxon>
        <taxon>Sar</taxon>
        <taxon>Alveolata</taxon>
        <taxon>Ciliophora</taxon>
        <taxon>Postciliodesmatophora</taxon>
        <taxon>Heterotrichea</taxon>
        <taxon>Heterotrichida</taxon>
        <taxon>Stentoridae</taxon>
        <taxon>Stentor</taxon>
    </lineage>
</organism>
<accession>A0A1R2B1R5</accession>